<dbReference type="InterPro" id="IPR046765">
    <property type="entry name" value="Antitox_RHH"/>
</dbReference>
<feature type="domain" description="Antitoxin-like ribbon-helix-helix" evidence="2">
    <location>
        <begin position="54"/>
        <end position="103"/>
    </location>
</feature>
<dbReference type="AlphaFoldDB" id="A0A7X0JCX4"/>
<evidence type="ECO:0000256" key="1">
    <source>
        <dbReference type="SAM" id="MobiDB-lite"/>
    </source>
</evidence>
<evidence type="ECO:0000313" key="3">
    <source>
        <dbReference type="EMBL" id="MBB6505296.1"/>
    </source>
</evidence>
<dbReference type="RefSeq" id="WP_184506038.1">
    <property type="nucleotide sequence ID" value="NZ_JACHBT010000011.1"/>
</dbReference>
<reference evidence="3 4" key="2">
    <citation type="submission" date="2020-08" db="EMBL/GenBank/DDBJ databases">
        <authorList>
            <person name="Partida-Martinez L."/>
            <person name="Huntemann M."/>
            <person name="Clum A."/>
            <person name="Wang J."/>
            <person name="Palaniappan K."/>
            <person name="Ritter S."/>
            <person name="Chen I.-M."/>
            <person name="Stamatis D."/>
            <person name="Reddy T."/>
            <person name="O'Malley R."/>
            <person name="Daum C."/>
            <person name="Shapiro N."/>
            <person name="Ivanova N."/>
            <person name="Kyrpides N."/>
            <person name="Woyke T."/>
        </authorList>
    </citation>
    <scope>NUCLEOTIDE SEQUENCE [LARGE SCALE GENOMIC DNA]</scope>
    <source>
        <strain evidence="3 4">AS3.13</strain>
    </source>
</reference>
<comment type="caution">
    <text evidence="3">The sequence shown here is derived from an EMBL/GenBank/DDBJ whole genome shotgun (WGS) entry which is preliminary data.</text>
</comment>
<protein>
    <recommendedName>
        <fullName evidence="2">Antitoxin-like ribbon-helix-helix domain-containing protein</fullName>
    </recommendedName>
</protein>
<organism evidence="3 4">
    <name type="scientific">Sphingomonas endophytica</name>
    <dbReference type="NCBI Taxonomy" id="869719"/>
    <lineage>
        <taxon>Bacteria</taxon>
        <taxon>Pseudomonadati</taxon>
        <taxon>Pseudomonadota</taxon>
        <taxon>Alphaproteobacteria</taxon>
        <taxon>Sphingomonadales</taxon>
        <taxon>Sphingomonadaceae</taxon>
        <taxon>Sphingomonas</taxon>
    </lineage>
</organism>
<gene>
    <name evidence="3" type="ORF">F4693_002284</name>
</gene>
<evidence type="ECO:0000313" key="4">
    <source>
        <dbReference type="Proteomes" id="UP000522313"/>
    </source>
</evidence>
<name>A0A7X0JCX4_9SPHN</name>
<feature type="compositionally biased region" description="Low complexity" evidence="1">
    <location>
        <begin position="13"/>
        <end position="26"/>
    </location>
</feature>
<proteinExistence type="predicted"/>
<reference evidence="3 4" key="1">
    <citation type="submission" date="2020-08" db="EMBL/GenBank/DDBJ databases">
        <title>The Agave Microbiome: Exploring the role of microbial communities in plant adaptations to desert environments.</title>
        <authorList>
            <person name="Partida-Martinez L.P."/>
        </authorList>
    </citation>
    <scope>NUCLEOTIDE SEQUENCE [LARGE SCALE GENOMIC DNA]</scope>
    <source>
        <strain evidence="3 4">AS3.13</strain>
    </source>
</reference>
<dbReference type="Proteomes" id="UP000522313">
    <property type="component" value="Unassembled WGS sequence"/>
</dbReference>
<feature type="region of interest" description="Disordered" evidence="1">
    <location>
        <begin position="1"/>
        <end position="26"/>
    </location>
</feature>
<dbReference type="Pfam" id="PF20605">
    <property type="entry name" value="Antitox_RHH"/>
    <property type="match status" value="1"/>
</dbReference>
<sequence>MSRKPSFANLRGAATPTPAAAPAPRVKAVPAPAPAPVMAAPPAPAPVSTRPVSREGRKQIAGFFSPDMSLAMHMLARRQGRSLQALMAEAFNDVLRKHGESPIGD</sequence>
<dbReference type="EMBL" id="JACHBT010000011">
    <property type="protein sequence ID" value="MBB6505296.1"/>
    <property type="molecule type" value="Genomic_DNA"/>
</dbReference>
<evidence type="ECO:0000259" key="2">
    <source>
        <dbReference type="Pfam" id="PF20605"/>
    </source>
</evidence>
<accession>A0A7X0JCX4</accession>